<reference evidence="1" key="2">
    <citation type="journal article" date="2024" name="Plant">
        <title>Genomic evolution and insights into agronomic trait innovations of Sesamum species.</title>
        <authorList>
            <person name="Miao H."/>
            <person name="Wang L."/>
            <person name="Qu L."/>
            <person name="Liu H."/>
            <person name="Sun Y."/>
            <person name="Le M."/>
            <person name="Wang Q."/>
            <person name="Wei S."/>
            <person name="Zheng Y."/>
            <person name="Lin W."/>
            <person name="Duan Y."/>
            <person name="Cao H."/>
            <person name="Xiong S."/>
            <person name="Wang X."/>
            <person name="Wei L."/>
            <person name="Li C."/>
            <person name="Ma Q."/>
            <person name="Ju M."/>
            <person name="Zhao R."/>
            <person name="Li G."/>
            <person name="Mu C."/>
            <person name="Tian Q."/>
            <person name="Mei H."/>
            <person name="Zhang T."/>
            <person name="Gao T."/>
            <person name="Zhang H."/>
        </authorList>
    </citation>
    <scope>NUCLEOTIDE SEQUENCE</scope>
    <source>
        <strain evidence="1">G01</strain>
    </source>
</reference>
<proteinExistence type="predicted"/>
<accession>A0AAW2LIM3</accession>
<reference evidence="1" key="1">
    <citation type="submission" date="2020-06" db="EMBL/GenBank/DDBJ databases">
        <authorList>
            <person name="Li T."/>
            <person name="Hu X."/>
            <person name="Zhang T."/>
            <person name="Song X."/>
            <person name="Zhang H."/>
            <person name="Dai N."/>
            <person name="Sheng W."/>
            <person name="Hou X."/>
            <person name="Wei L."/>
        </authorList>
    </citation>
    <scope>NUCLEOTIDE SEQUENCE</scope>
    <source>
        <strain evidence="1">G01</strain>
        <tissue evidence="1">Leaf</tissue>
    </source>
</reference>
<dbReference type="PANTHER" id="PTHR11439">
    <property type="entry name" value="GAG-POL-RELATED RETROTRANSPOSON"/>
    <property type="match status" value="1"/>
</dbReference>
<dbReference type="EMBL" id="JACGWK010000013">
    <property type="protein sequence ID" value="KAL0318502.1"/>
    <property type="molecule type" value="Genomic_DNA"/>
</dbReference>
<dbReference type="AlphaFoldDB" id="A0AAW2LIM3"/>
<sequence>MAKGLFFSCCRSMELRAYCDVDWASCKDTRRSLTGYCIFFGHALILSKMKKQTTVSRSTVEEEYRSMGAAACELTWVYNIMQDLQVSIPTPTPFFCDNQAVIHIMANLVCHERTKHLDIDCHIVRDKYKDGFLAPSHVSTKQQLADIFTKPLLGQLFCI</sequence>
<protein>
    <submittedName>
        <fullName evidence="1">Mitochondrial protein</fullName>
    </submittedName>
</protein>
<dbReference type="CDD" id="cd09272">
    <property type="entry name" value="RNase_HI_RT_Ty1"/>
    <property type="match status" value="1"/>
</dbReference>
<evidence type="ECO:0000313" key="1">
    <source>
        <dbReference type="EMBL" id="KAL0318502.1"/>
    </source>
</evidence>
<organism evidence="1">
    <name type="scientific">Sesamum angustifolium</name>
    <dbReference type="NCBI Taxonomy" id="2727405"/>
    <lineage>
        <taxon>Eukaryota</taxon>
        <taxon>Viridiplantae</taxon>
        <taxon>Streptophyta</taxon>
        <taxon>Embryophyta</taxon>
        <taxon>Tracheophyta</taxon>
        <taxon>Spermatophyta</taxon>
        <taxon>Magnoliopsida</taxon>
        <taxon>eudicotyledons</taxon>
        <taxon>Gunneridae</taxon>
        <taxon>Pentapetalae</taxon>
        <taxon>asterids</taxon>
        <taxon>lamiids</taxon>
        <taxon>Lamiales</taxon>
        <taxon>Pedaliaceae</taxon>
        <taxon>Sesamum</taxon>
    </lineage>
</organism>
<gene>
    <name evidence="1" type="ORF">Sangu_2006400</name>
</gene>
<comment type="caution">
    <text evidence="1">The sequence shown here is derived from an EMBL/GenBank/DDBJ whole genome shotgun (WGS) entry which is preliminary data.</text>
</comment>
<name>A0AAW2LIM3_9LAMI</name>
<dbReference type="PANTHER" id="PTHR11439:SF465">
    <property type="entry name" value="REVERSE TRANSCRIPTASE TY1_COPIA-TYPE DOMAIN-CONTAINING PROTEIN"/>
    <property type="match status" value="1"/>
</dbReference>